<reference evidence="2" key="2">
    <citation type="submission" date="2020-06" db="EMBL/GenBank/DDBJ databases">
        <title>Helianthus annuus Genome sequencing and assembly Release 2.</title>
        <authorList>
            <person name="Gouzy J."/>
            <person name="Langlade N."/>
            <person name="Munos S."/>
        </authorList>
    </citation>
    <scope>NUCLEOTIDE SEQUENCE</scope>
    <source>
        <tissue evidence="2">Leaves</tissue>
    </source>
</reference>
<reference evidence="2" key="1">
    <citation type="journal article" date="2017" name="Nature">
        <title>The sunflower genome provides insights into oil metabolism, flowering and Asterid evolution.</title>
        <authorList>
            <person name="Badouin H."/>
            <person name="Gouzy J."/>
            <person name="Grassa C.J."/>
            <person name="Murat F."/>
            <person name="Staton S.E."/>
            <person name="Cottret L."/>
            <person name="Lelandais-Briere C."/>
            <person name="Owens G.L."/>
            <person name="Carrere S."/>
            <person name="Mayjonade B."/>
            <person name="Legrand L."/>
            <person name="Gill N."/>
            <person name="Kane N.C."/>
            <person name="Bowers J.E."/>
            <person name="Hubner S."/>
            <person name="Bellec A."/>
            <person name="Berard A."/>
            <person name="Berges H."/>
            <person name="Blanchet N."/>
            <person name="Boniface M.C."/>
            <person name="Brunel D."/>
            <person name="Catrice O."/>
            <person name="Chaidir N."/>
            <person name="Claudel C."/>
            <person name="Donnadieu C."/>
            <person name="Faraut T."/>
            <person name="Fievet G."/>
            <person name="Helmstetter N."/>
            <person name="King M."/>
            <person name="Knapp S.J."/>
            <person name="Lai Z."/>
            <person name="Le Paslier M.C."/>
            <person name="Lippi Y."/>
            <person name="Lorenzon L."/>
            <person name="Mandel J.R."/>
            <person name="Marage G."/>
            <person name="Marchand G."/>
            <person name="Marquand E."/>
            <person name="Bret-Mestries E."/>
            <person name="Morien E."/>
            <person name="Nambeesan S."/>
            <person name="Nguyen T."/>
            <person name="Pegot-Espagnet P."/>
            <person name="Pouilly N."/>
            <person name="Raftis F."/>
            <person name="Sallet E."/>
            <person name="Schiex T."/>
            <person name="Thomas J."/>
            <person name="Vandecasteele C."/>
            <person name="Vares D."/>
            <person name="Vear F."/>
            <person name="Vautrin S."/>
            <person name="Crespi M."/>
            <person name="Mangin B."/>
            <person name="Burke J.M."/>
            <person name="Salse J."/>
            <person name="Munos S."/>
            <person name="Vincourt P."/>
            <person name="Rieseberg L.H."/>
            <person name="Langlade N.B."/>
        </authorList>
    </citation>
    <scope>NUCLEOTIDE SEQUENCE</scope>
    <source>
        <tissue evidence="2">Leaves</tissue>
    </source>
</reference>
<proteinExistence type="predicted"/>
<dbReference type="InterPro" id="IPR000477">
    <property type="entry name" value="RT_dom"/>
</dbReference>
<organism evidence="2 3">
    <name type="scientific">Helianthus annuus</name>
    <name type="common">Common sunflower</name>
    <dbReference type="NCBI Taxonomy" id="4232"/>
    <lineage>
        <taxon>Eukaryota</taxon>
        <taxon>Viridiplantae</taxon>
        <taxon>Streptophyta</taxon>
        <taxon>Embryophyta</taxon>
        <taxon>Tracheophyta</taxon>
        <taxon>Spermatophyta</taxon>
        <taxon>Magnoliopsida</taxon>
        <taxon>eudicotyledons</taxon>
        <taxon>Gunneridae</taxon>
        <taxon>Pentapetalae</taxon>
        <taxon>asterids</taxon>
        <taxon>campanulids</taxon>
        <taxon>Asterales</taxon>
        <taxon>Asteraceae</taxon>
        <taxon>Asteroideae</taxon>
        <taxon>Heliantheae alliance</taxon>
        <taxon>Heliantheae</taxon>
        <taxon>Helianthus</taxon>
    </lineage>
</organism>
<evidence type="ECO:0000313" key="3">
    <source>
        <dbReference type="Proteomes" id="UP000215914"/>
    </source>
</evidence>
<keyword evidence="3" id="KW-1185">Reference proteome</keyword>
<gene>
    <name evidence="2" type="ORF">HanXRQr2_Chr08g0337571</name>
</gene>
<dbReference type="AlphaFoldDB" id="A0A9K3NCD8"/>
<name>A0A9K3NCD8_HELAN</name>
<dbReference type="Gramene" id="mRNA:HanXRQr2_Chr08g0337571">
    <property type="protein sequence ID" value="CDS:HanXRQr2_Chr08g0337571.1"/>
    <property type="gene ID" value="HanXRQr2_Chr08g0337571"/>
</dbReference>
<dbReference type="InterPro" id="IPR043502">
    <property type="entry name" value="DNA/RNA_pol_sf"/>
</dbReference>
<dbReference type="SUPFAM" id="SSF56672">
    <property type="entry name" value="DNA/RNA polymerases"/>
    <property type="match status" value="1"/>
</dbReference>
<dbReference type="Proteomes" id="UP000215914">
    <property type="component" value="Unassembled WGS sequence"/>
</dbReference>
<dbReference type="PANTHER" id="PTHR48462:SF1">
    <property type="entry name" value="PROTEIN, PUTATIVE-RELATED"/>
    <property type="match status" value="1"/>
</dbReference>
<feature type="domain" description="Reverse transcriptase" evidence="1">
    <location>
        <begin position="2"/>
        <end position="107"/>
    </location>
</feature>
<accession>A0A9K3NCD8</accession>
<dbReference type="Pfam" id="PF00078">
    <property type="entry name" value="RVT_1"/>
    <property type="match status" value="1"/>
</dbReference>
<sequence>MRCPSISLWVEFLYGQPARLYLGDGHIWSTTGVQQGDPLGPLLFALVLHPLVHQIRDKCKLLLHAWYLDDGTIIGGSEEVARVLDIIKVTGPTLGLELNIKKTELFWPSCDGSKFRDGLFPKDIGRPSVGVKLLGGAVSRDASFISGLAKKRAAKAVDLMRLLPKLGDPQSELLLLRSCMGIAKLFFGLRTCQPVHMEDAALFFDKGLREAIEELVVCGGPFFGDLQWRLASLPIRFGGLGLYSAVEASSYAFVASRAQSWVLQDHILRDSGICGMDSDYVCALACLRDTIPSFDFSGFTNKDTAPPPPPLKPNMHWRVLFLVKLSTKSKYSLT</sequence>
<dbReference type="PANTHER" id="PTHR48462">
    <property type="entry name" value="PROTEIN, PUTATIVE-RELATED"/>
    <property type="match status" value="1"/>
</dbReference>
<protein>
    <submittedName>
        <fullName evidence="2">Reverse transcriptase domain-containing protein</fullName>
    </submittedName>
</protein>
<keyword evidence="2" id="KW-0808">Transferase</keyword>
<dbReference type="GO" id="GO:0003964">
    <property type="term" value="F:RNA-directed DNA polymerase activity"/>
    <property type="evidence" value="ECO:0007669"/>
    <property type="project" value="UniProtKB-KW"/>
</dbReference>
<keyword evidence="2" id="KW-0695">RNA-directed DNA polymerase</keyword>
<evidence type="ECO:0000259" key="1">
    <source>
        <dbReference type="Pfam" id="PF00078"/>
    </source>
</evidence>
<keyword evidence="2" id="KW-0548">Nucleotidyltransferase</keyword>
<dbReference type="EMBL" id="MNCJ02000323">
    <property type="protein sequence ID" value="KAF5795262.1"/>
    <property type="molecule type" value="Genomic_DNA"/>
</dbReference>
<comment type="caution">
    <text evidence="2">The sequence shown here is derived from an EMBL/GenBank/DDBJ whole genome shotgun (WGS) entry which is preliminary data.</text>
</comment>
<evidence type="ECO:0000313" key="2">
    <source>
        <dbReference type="EMBL" id="KAF5795262.1"/>
    </source>
</evidence>